<comment type="similarity">
    <text evidence="4">Belongs to the glycosyltransferase 4 family. MraY subfamily.</text>
</comment>
<dbReference type="Proteomes" id="UP001151287">
    <property type="component" value="Unassembled WGS sequence"/>
</dbReference>
<evidence type="ECO:0000256" key="12">
    <source>
        <dbReference type="ARBA" id="ARBA00023136"/>
    </source>
</evidence>
<feature type="domain" description="Mur ligase C-terminal" evidence="14">
    <location>
        <begin position="596"/>
        <end position="714"/>
    </location>
</feature>
<evidence type="ECO:0000259" key="15">
    <source>
        <dbReference type="Pfam" id="PF08245"/>
    </source>
</evidence>
<feature type="transmembrane region" description="Helical" evidence="13">
    <location>
        <begin position="228"/>
        <end position="250"/>
    </location>
</feature>
<dbReference type="PANTHER" id="PTHR43692">
    <property type="entry name" value="UDP-N-ACETYLMURAMOYLALANINE--D-GLUTAMATE LIGASE"/>
    <property type="match status" value="1"/>
</dbReference>
<dbReference type="InterPro" id="IPR004101">
    <property type="entry name" value="Mur_ligase_C"/>
</dbReference>
<gene>
    <name evidence="16" type="ORF">LUZ63_020678</name>
</gene>
<evidence type="ECO:0000256" key="8">
    <source>
        <dbReference type="ARBA" id="ARBA00022692"/>
    </source>
</evidence>
<keyword evidence="7" id="KW-0808">Transferase</keyword>
<keyword evidence="5" id="KW-0963">Cytoplasm</keyword>
<dbReference type="EMBL" id="JAMQYH010000043">
    <property type="protein sequence ID" value="KAJ1684109.1"/>
    <property type="molecule type" value="Genomic_DNA"/>
</dbReference>
<dbReference type="CDD" id="cd06852">
    <property type="entry name" value="GT_MraY"/>
    <property type="match status" value="1"/>
</dbReference>
<keyword evidence="10" id="KW-0067">ATP-binding</keyword>
<evidence type="ECO:0000256" key="9">
    <source>
        <dbReference type="ARBA" id="ARBA00022741"/>
    </source>
</evidence>
<dbReference type="InterPro" id="IPR013221">
    <property type="entry name" value="Mur_ligase_cen"/>
</dbReference>
<dbReference type="InterPro" id="IPR000715">
    <property type="entry name" value="Glycosyl_transferase_4"/>
</dbReference>
<feature type="transmembrane region" description="Helical" evidence="13">
    <location>
        <begin position="104"/>
        <end position="124"/>
    </location>
</feature>
<keyword evidence="9" id="KW-0547">Nucleotide-binding</keyword>
<proteinExistence type="inferred from homology"/>
<keyword evidence="8 13" id="KW-0812">Transmembrane</keyword>
<comment type="pathway">
    <text evidence="3">Cell wall biogenesis; peptidoglycan biosynthesis.</text>
</comment>
<feature type="transmembrane region" description="Helical" evidence="13">
    <location>
        <begin position="278"/>
        <end position="299"/>
    </location>
</feature>
<evidence type="ECO:0000256" key="1">
    <source>
        <dbReference type="ARBA" id="ARBA00004141"/>
    </source>
</evidence>
<dbReference type="AlphaFoldDB" id="A0A9Q0C093"/>
<accession>A0A9Q0C093</accession>
<evidence type="ECO:0000256" key="10">
    <source>
        <dbReference type="ARBA" id="ARBA00022840"/>
    </source>
</evidence>
<evidence type="ECO:0000313" key="16">
    <source>
        <dbReference type="EMBL" id="KAJ1684109.1"/>
    </source>
</evidence>
<feature type="transmembrane region" description="Helical" evidence="13">
    <location>
        <begin position="27"/>
        <end position="45"/>
    </location>
</feature>
<evidence type="ECO:0000256" key="3">
    <source>
        <dbReference type="ARBA" id="ARBA00004752"/>
    </source>
</evidence>
<reference evidence="16" key="1">
    <citation type="journal article" date="2022" name="Cell">
        <title>Repeat-based holocentromeres influence genome architecture and karyotype evolution.</title>
        <authorList>
            <person name="Hofstatter P.G."/>
            <person name="Thangavel G."/>
            <person name="Lux T."/>
            <person name="Neumann P."/>
            <person name="Vondrak T."/>
            <person name="Novak P."/>
            <person name="Zhang M."/>
            <person name="Costa L."/>
            <person name="Castellani M."/>
            <person name="Scott A."/>
            <person name="Toegelov H."/>
            <person name="Fuchs J."/>
            <person name="Mata-Sucre Y."/>
            <person name="Dias Y."/>
            <person name="Vanzela A.L.L."/>
            <person name="Huettel B."/>
            <person name="Almeida C.C.S."/>
            <person name="Simkova H."/>
            <person name="Souza G."/>
            <person name="Pedrosa-Harand A."/>
            <person name="Macas J."/>
            <person name="Mayer K.F.X."/>
            <person name="Houben A."/>
            <person name="Marques A."/>
        </authorList>
    </citation>
    <scope>NUCLEOTIDE SEQUENCE</scope>
    <source>
        <strain evidence="16">RhyBre1mFocal</strain>
    </source>
</reference>
<evidence type="ECO:0008006" key="18">
    <source>
        <dbReference type="Google" id="ProtNLM"/>
    </source>
</evidence>
<feature type="transmembrane region" description="Helical" evidence="13">
    <location>
        <begin position="202"/>
        <end position="222"/>
    </location>
</feature>
<dbReference type="Pfam" id="PF00953">
    <property type="entry name" value="Glycos_transf_4"/>
    <property type="match status" value="1"/>
</dbReference>
<feature type="domain" description="Mur ligase central" evidence="15">
    <location>
        <begin position="389"/>
        <end position="574"/>
    </location>
</feature>
<evidence type="ECO:0000256" key="5">
    <source>
        <dbReference type="ARBA" id="ARBA00022490"/>
    </source>
</evidence>
<dbReference type="GO" id="GO:0008764">
    <property type="term" value="F:UDP-N-acetylmuramoylalanine-D-glutamate ligase activity"/>
    <property type="evidence" value="ECO:0007669"/>
    <property type="project" value="UniProtKB-EC"/>
</dbReference>
<dbReference type="InterPro" id="IPR018480">
    <property type="entry name" value="PNAcMuramoyl-5peptid_Trfase_CS"/>
</dbReference>
<sequence length="743" mass="78617">MGGLVIVLASVLSYFVAKLLTGSEPSASALLLLFLYVGLGTVGFLDDFIKIYKQRNLGLRSKAKFIGQTLIAVLFGAACLWPALEDDRGQTPGSAAISFIRDSQTLVLPTVLAVVFIVVLIAGASNAVNLTDGLDGLAAGSATMVFGAYTVMNIWQSNQSCALDQGPACYEVRDPYDLAVVAAAITGACFGFLWWNASPAQIFMGDTGSLALGGALAGLAVLTRTEFLLALLGGLFVMQTVSVILQVGFFKLTKGRRLFRMAPLHHHFELLGWEEITVVVRFWIMAGLFVAVGLGVFYAEWVTALDESEAGDRAERGALLESLGASVRLGEGSTAVLPDDVDVVVTSPGWHPSAPLLAQAAARGVPVWGEVELAWRLRDPARPAPWLAVTGTNGKTTTVQMLEAMLRAGGLRTVAAGNVGLPIVEAVMDPDPYDVLAVELSSFQLHYTSSMSAQSAAVLNLAEDHLDWYDDMAAYAADKGRIYERVQRACVYNVLDPETERLVREADVVEGARAIGFTLGTPAVGMLGVVDDVLCDRAFVAERQTSAVELCTVDELSSPAPHHVQNALAAAALARSHGVAPEAVRDALRSFTPDGHRIATVATLGGVTFVDDSKATNPHAARASLQAYDPVVWVAGGLAKGARFDDLVQRVRERLRAVVLIGRDADVVREALQRHAPEVPVVDVPAGETPVMEGVVAAARGLAEPGDTVLLAPGCASMDQFASYAARGDAFADAVRAAARGER</sequence>
<dbReference type="Gene3D" id="3.90.190.20">
    <property type="entry name" value="Mur ligase, C-terminal domain"/>
    <property type="match status" value="1"/>
</dbReference>
<evidence type="ECO:0000256" key="2">
    <source>
        <dbReference type="ARBA" id="ARBA00004496"/>
    </source>
</evidence>
<dbReference type="Pfam" id="PF02875">
    <property type="entry name" value="Mur_ligase_C"/>
    <property type="match status" value="1"/>
</dbReference>
<dbReference type="GO" id="GO:0008963">
    <property type="term" value="F:phospho-N-acetylmuramoyl-pentapeptide-transferase activity"/>
    <property type="evidence" value="ECO:0007669"/>
    <property type="project" value="InterPro"/>
</dbReference>
<dbReference type="InterPro" id="IPR036565">
    <property type="entry name" value="Mur-like_cat_sf"/>
</dbReference>
<evidence type="ECO:0000256" key="4">
    <source>
        <dbReference type="ARBA" id="ARBA00005583"/>
    </source>
</evidence>
<keyword evidence="6" id="KW-0436">Ligase</keyword>
<dbReference type="InterPro" id="IPR036615">
    <property type="entry name" value="Mur_ligase_C_dom_sf"/>
</dbReference>
<dbReference type="Gene3D" id="3.40.50.720">
    <property type="entry name" value="NAD(P)-binding Rossmann-like Domain"/>
    <property type="match status" value="1"/>
</dbReference>
<dbReference type="HAMAP" id="MF_00639">
    <property type="entry name" value="MurD"/>
    <property type="match status" value="1"/>
</dbReference>
<organism evidence="16 17">
    <name type="scientific">Rhynchospora breviuscula</name>
    <dbReference type="NCBI Taxonomy" id="2022672"/>
    <lineage>
        <taxon>Eukaryota</taxon>
        <taxon>Viridiplantae</taxon>
        <taxon>Streptophyta</taxon>
        <taxon>Embryophyta</taxon>
        <taxon>Tracheophyta</taxon>
        <taxon>Spermatophyta</taxon>
        <taxon>Magnoliopsida</taxon>
        <taxon>Liliopsida</taxon>
        <taxon>Poales</taxon>
        <taxon>Cyperaceae</taxon>
        <taxon>Cyperoideae</taxon>
        <taxon>Rhynchosporeae</taxon>
        <taxon>Rhynchospora</taxon>
    </lineage>
</organism>
<dbReference type="HAMAP" id="MF_00038">
    <property type="entry name" value="MraY"/>
    <property type="match status" value="1"/>
</dbReference>
<dbReference type="InterPro" id="IPR003524">
    <property type="entry name" value="PNAcMuramoyl-5peptid_Trfase"/>
</dbReference>
<name>A0A9Q0C093_9POAL</name>
<dbReference type="InterPro" id="IPR005762">
    <property type="entry name" value="MurD"/>
</dbReference>
<comment type="caution">
    <text evidence="16">The sequence shown here is derived from an EMBL/GenBank/DDBJ whole genome shotgun (WGS) entry which is preliminary data.</text>
</comment>
<dbReference type="GO" id="GO:0005524">
    <property type="term" value="F:ATP binding"/>
    <property type="evidence" value="ECO:0007669"/>
    <property type="project" value="UniProtKB-KW"/>
</dbReference>
<evidence type="ECO:0000256" key="11">
    <source>
        <dbReference type="ARBA" id="ARBA00022989"/>
    </source>
</evidence>
<dbReference type="SUPFAM" id="SSF51984">
    <property type="entry name" value="MurCD N-terminal domain"/>
    <property type="match status" value="1"/>
</dbReference>
<dbReference type="SUPFAM" id="SSF53623">
    <property type="entry name" value="MurD-like peptide ligases, catalytic domain"/>
    <property type="match status" value="1"/>
</dbReference>
<dbReference type="NCBIfam" id="TIGR01087">
    <property type="entry name" value="murD"/>
    <property type="match status" value="1"/>
</dbReference>
<feature type="transmembrane region" description="Helical" evidence="13">
    <location>
        <begin position="136"/>
        <end position="155"/>
    </location>
</feature>
<keyword evidence="12 13" id="KW-0472">Membrane</keyword>
<evidence type="ECO:0000259" key="14">
    <source>
        <dbReference type="Pfam" id="PF02875"/>
    </source>
</evidence>
<dbReference type="Pfam" id="PF08245">
    <property type="entry name" value="Mur_ligase_M"/>
    <property type="match status" value="1"/>
</dbReference>
<dbReference type="OrthoDB" id="2017201at2759"/>
<evidence type="ECO:0000256" key="6">
    <source>
        <dbReference type="ARBA" id="ARBA00022598"/>
    </source>
</evidence>
<keyword evidence="11 13" id="KW-1133">Transmembrane helix</keyword>
<evidence type="ECO:0000256" key="7">
    <source>
        <dbReference type="ARBA" id="ARBA00022679"/>
    </source>
</evidence>
<dbReference type="PANTHER" id="PTHR43692:SF1">
    <property type="entry name" value="UDP-N-ACETYLMURAMOYLALANINE--D-GLUTAMATE LIGASE"/>
    <property type="match status" value="1"/>
</dbReference>
<evidence type="ECO:0000256" key="13">
    <source>
        <dbReference type="SAM" id="Phobius"/>
    </source>
</evidence>
<dbReference type="SUPFAM" id="SSF53244">
    <property type="entry name" value="MurD-like peptide ligases, peptide-binding domain"/>
    <property type="match status" value="1"/>
</dbReference>
<keyword evidence="17" id="KW-1185">Reference proteome</keyword>
<evidence type="ECO:0000313" key="17">
    <source>
        <dbReference type="Proteomes" id="UP001151287"/>
    </source>
</evidence>
<dbReference type="GO" id="GO:0005737">
    <property type="term" value="C:cytoplasm"/>
    <property type="evidence" value="ECO:0007669"/>
    <property type="project" value="UniProtKB-SubCell"/>
</dbReference>
<feature type="transmembrane region" description="Helical" evidence="13">
    <location>
        <begin position="65"/>
        <end position="84"/>
    </location>
</feature>
<feature type="transmembrane region" description="Helical" evidence="13">
    <location>
        <begin position="175"/>
        <end position="195"/>
    </location>
</feature>
<dbReference type="PROSITE" id="PS01348">
    <property type="entry name" value="MRAY_2"/>
    <property type="match status" value="1"/>
</dbReference>
<dbReference type="GO" id="GO:0016020">
    <property type="term" value="C:membrane"/>
    <property type="evidence" value="ECO:0007669"/>
    <property type="project" value="UniProtKB-SubCell"/>
</dbReference>
<protein>
    <recommendedName>
        <fullName evidence="18">UDP-N-acetylmuramoyl-L-alanyl-D-glutamate synthetase</fullName>
    </recommendedName>
</protein>
<dbReference type="GO" id="GO:0051301">
    <property type="term" value="P:cell division"/>
    <property type="evidence" value="ECO:0007669"/>
    <property type="project" value="InterPro"/>
</dbReference>
<dbReference type="NCBIfam" id="TIGR00445">
    <property type="entry name" value="mraY"/>
    <property type="match status" value="1"/>
</dbReference>
<dbReference type="GO" id="GO:0008360">
    <property type="term" value="P:regulation of cell shape"/>
    <property type="evidence" value="ECO:0007669"/>
    <property type="project" value="InterPro"/>
</dbReference>
<dbReference type="Gene3D" id="3.40.1190.10">
    <property type="entry name" value="Mur-like, catalytic domain"/>
    <property type="match status" value="1"/>
</dbReference>
<comment type="subcellular location">
    <subcellularLocation>
        <location evidence="2">Cytoplasm</location>
    </subcellularLocation>
    <subcellularLocation>
        <location evidence="1">Membrane</location>
        <topology evidence="1">Multi-pass membrane protein</topology>
    </subcellularLocation>
</comment>